<dbReference type="PROSITE" id="PS50913">
    <property type="entry name" value="GRIP"/>
    <property type="match status" value="1"/>
</dbReference>
<evidence type="ECO:0000313" key="5">
    <source>
        <dbReference type="EnsemblMetazoa" id="GAUT020706-PA"/>
    </source>
</evidence>
<dbReference type="GO" id="GO:0005794">
    <property type="term" value="C:Golgi apparatus"/>
    <property type="evidence" value="ECO:0007669"/>
    <property type="project" value="TreeGrafter"/>
</dbReference>
<reference evidence="5" key="1">
    <citation type="submission" date="2020-05" db="UniProtKB">
        <authorList>
            <consortium name="EnsemblMetazoa"/>
        </authorList>
    </citation>
    <scope>IDENTIFICATION</scope>
    <source>
        <strain evidence="5">TTRI</strain>
    </source>
</reference>
<proteinExistence type="predicted"/>
<evidence type="ECO:0000259" key="4">
    <source>
        <dbReference type="PROSITE" id="PS50913"/>
    </source>
</evidence>
<name>A0A1A9UZF2_GLOAU</name>
<feature type="coiled-coil region" evidence="2">
    <location>
        <begin position="75"/>
        <end position="109"/>
    </location>
</feature>
<protein>
    <recommendedName>
        <fullName evidence="4">GRIP domain-containing protein</fullName>
    </recommendedName>
</protein>
<dbReference type="VEuPathDB" id="VectorBase:GAUT020706"/>
<evidence type="ECO:0000313" key="6">
    <source>
        <dbReference type="Proteomes" id="UP000078200"/>
    </source>
</evidence>
<dbReference type="STRING" id="7395.A0A1A9UZF2"/>
<dbReference type="Proteomes" id="UP000078200">
    <property type="component" value="Unassembled WGS sequence"/>
</dbReference>
<evidence type="ECO:0000256" key="2">
    <source>
        <dbReference type="SAM" id="Coils"/>
    </source>
</evidence>
<organism evidence="5 6">
    <name type="scientific">Glossina austeni</name>
    <name type="common">Savannah tsetse fly</name>
    <dbReference type="NCBI Taxonomy" id="7395"/>
    <lineage>
        <taxon>Eukaryota</taxon>
        <taxon>Metazoa</taxon>
        <taxon>Ecdysozoa</taxon>
        <taxon>Arthropoda</taxon>
        <taxon>Hexapoda</taxon>
        <taxon>Insecta</taxon>
        <taxon>Pterygota</taxon>
        <taxon>Neoptera</taxon>
        <taxon>Endopterygota</taxon>
        <taxon>Diptera</taxon>
        <taxon>Brachycera</taxon>
        <taxon>Muscomorpha</taxon>
        <taxon>Hippoboscoidea</taxon>
        <taxon>Glossinidae</taxon>
        <taxon>Glossina</taxon>
    </lineage>
</organism>
<dbReference type="EnsemblMetazoa" id="GAUT020706-RA">
    <property type="protein sequence ID" value="GAUT020706-PA"/>
    <property type="gene ID" value="GAUT020706"/>
</dbReference>
<dbReference type="PANTHER" id="PTHR23157:SF24">
    <property type="entry name" value="GOLGIN SUBFAMILY A MEMBER 1"/>
    <property type="match status" value="1"/>
</dbReference>
<dbReference type="InterPro" id="IPR051952">
    <property type="entry name" value="Golgi-autophagy_related"/>
</dbReference>
<sequence>MFASLKNKIKEETGSDVISTTSSGGANNFTPTPPHPPHHRLVNHSNNNKILQADNRRFPSTISVNSNDDQQNDQLSLLRVQCQDLQNRLHSLQDEKSRIEKTNEILLESVKVAQTQKDLYCEEQEKIQNIQQNEIEKLRSLLAFREQEAVDRLSGLRQSQQQVENLTSELERLKHLELEVEDLKDELEHFRHASQLDKNNLTTTMAAMKEENEHLKMRLQIVQQSRVDSLNALSTDEKLLALVQERKLLEQHLEEAHLQLSDIKSSWSGQNLALETQVSRLSKQVAEETTEKRKIQKIRDDLAERVKQLEFDLISMKDEVQQRDVKIKLLEEEIDEVNSTLKECREENEQQILFERNKSENLQKENSQLKCKLESNEKRFNDFAADSSNAAQSLRQQIEELQCALNQEKDEKLTALLKNAEISQNLDILRKELKSEQDETNELQEKNKQLESEIKTINVEIQTNKENLEELQSIMHKNENKLREIDDLQRETLEKNKTIKILNQRLLDLKKTLQKEFCSVKTSEGSSCGDRMHATDNGVVMDEVNFKYLKHVIVKFLTSREVEARHLLRAVATLLKLTKEEEKLLHDTLTWKMSWFGSKPDHGSGQHAFSIPPS</sequence>
<keyword evidence="6" id="KW-1185">Reference proteome</keyword>
<feature type="coiled-coil region" evidence="2">
    <location>
        <begin position="156"/>
        <end position="505"/>
    </location>
</feature>
<keyword evidence="1 2" id="KW-0175">Coiled coil</keyword>
<feature type="domain" description="GRIP" evidence="4">
    <location>
        <begin position="539"/>
        <end position="588"/>
    </location>
</feature>
<dbReference type="SMART" id="SM00755">
    <property type="entry name" value="Grip"/>
    <property type="match status" value="1"/>
</dbReference>
<evidence type="ECO:0000256" key="3">
    <source>
        <dbReference type="SAM" id="MobiDB-lite"/>
    </source>
</evidence>
<dbReference type="Pfam" id="PF01465">
    <property type="entry name" value="GRIP"/>
    <property type="match status" value="1"/>
</dbReference>
<accession>A0A1A9UZF2</accession>
<dbReference type="InterPro" id="IPR000237">
    <property type="entry name" value="GRIP_dom"/>
</dbReference>
<dbReference type="Gene3D" id="1.10.220.60">
    <property type="entry name" value="GRIP domain"/>
    <property type="match status" value="1"/>
</dbReference>
<evidence type="ECO:0000256" key="1">
    <source>
        <dbReference type="ARBA" id="ARBA00023054"/>
    </source>
</evidence>
<feature type="region of interest" description="Disordered" evidence="3">
    <location>
        <begin position="1"/>
        <end position="43"/>
    </location>
</feature>
<dbReference type="AlphaFoldDB" id="A0A1A9UZF2"/>
<feature type="compositionally biased region" description="Polar residues" evidence="3">
    <location>
        <begin position="16"/>
        <end position="29"/>
    </location>
</feature>
<dbReference type="PANTHER" id="PTHR23157">
    <property type="entry name" value="GRIP AND COILED-COIL DOMAIN-CONTAINING PROTEIN 1"/>
    <property type="match status" value="1"/>
</dbReference>